<dbReference type="Pfam" id="PF08446">
    <property type="entry name" value="PAS_2"/>
    <property type="match status" value="1"/>
</dbReference>
<dbReference type="STRING" id="645134.A0A0L0H9M9"/>
<evidence type="ECO:0000256" key="3">
    <source>
        <dbReference type="ARBA" id="ARBA00022543"/>
    </source>
</evidence>
<organism evidence="15 16">
    <name type="scientific">Spizellomyces punctatus (strain DAOM BR117)</name>
    <dbReference type="NCBI Taxonomy" id="645134"/>
    <lineage>
        <taxon>Eukaryota</taxon>
        <taxon>Fungi</taxon>
        <taxon>Fungi incertae sedis</taxon>
        <taxon>Chytridiomycota</taxon>
        <taxon>Chytridiomycota incertae sedis</taxon>
        <taxon>Chytridiomycetes</taxon>
        <taxon>Spizellomycetales</taxon>
        <taxon>Spizellomycetaceae</taxon>
        <taxon>Spizellomyces</taxon>
    </lineage>
</organism>
<dbReference type="InterPro" id="IPR011006">
    <property type="entry name" value="CheY-like_superfamily"/>
</dbReference>
<feature type="region of interest" description="Disordered" evidence="11">
    <location>
        <begin position="430"/>
        <end position="449"/>
    </location>
</feature>
<feature type="compositionally biased region" description="Polar residues" evidence="11">
    <location>
        <begin position="983"/>
        <end position="1001"/>
    </location>
</feature>
<dbReference type="AlphaFoldDB" id="A0A0L0H9M9"/>
<comment type="catalytic activity">
    <reaction evidence="1">
        <text>ATP + protein L-histidine = ADP + protein N-phospho-L-histidine.</text>
        <dbReference type="EC" id="2.7.13.3"/>
    </reaction>
</comment>
<dbReference type="PROSITE" id="PS50046">
    <property type="entry name" value="PHYTOCHROME_2"/>
    <property type="match status" value="1"/>
</dbReference>
<dbReference type="SUPFAM" id="SSF55874">
    <property type="entry name" value="ATPase domain of HSP90 chaperone/DNA topoisomerase II/histidine kinase"/>
    <property type="match status" value="1"/>
</dbReference>
<evidence type="ECO:0000256" key="1">
    <source>
        <dbReference type="ARBA" id="ARBA00000085"/>
    </source>
</evidence>
<dbReference type="SUPFAM" id="SSF52172">
    <property type="entry name" value="CheY-like"/>
    <property type="match status" value="1"/>
</dbReference>
<dbReference type="GO" id="GO:0005886">
    <property type="term" value="C:plasma membrane"/>
    <property type="evidence" value="ECO:0007669"/>
    <property type="project" value="TreeGrafter"/>
</dbReference>
<dbReference type="Pfam" id="PF00360">
    <property type="entry name" value="PHY"/>
    <property type="match status" value="1"/>
</dbReference>
<dbReference type="PROSITE" id="PS50110">
    <property type="entry name" value="RESPONSE_REGULATORY"/>
    <property type="match status" value="1"/>
</dbReference>
<dbReference type="Gene3D" id="3.40.50.2300">
    <property type="match status" value="1"/>
</dbReference>
<accession>A0A0L0H9M9</accession>
<dbReference type="InterPro" id="IPR036097">
    <property type="entry name" value="HisK_dim/P_sf"/>
</dbReference>
<dbReference type="GeneID" id="27689948"/>
<dbReference type="Gene3D" id="3.30.565.10">
    <property type="entry name" value="Histidine kinase-like ATPase, C-terminal domain"/>
    <property type="match status" value="1"/>
</dbReference>
<evidence type="ECO:0000259" key="12">
    <source>
        <dbReference type="PROSITE" id="PS50046"/>
    </source>
</evidence>
<name>A0A0L0H9M9_SPIPD</name>
<dbReference type="Proteomes" id="UP000053201">
    <property type="component" value="Unassembled WGS sequence"/>
</dbReference>
<dbReference type="InterPro" id="IPR005467">
    <property type="entry name" value="His_kinase_dom"/>
</dbReference>
<evidence type="ECO:0000256" key="5">
    <source>
        <dbReference type="ARBA" id="ARBA00022606"/>
    </source>
</evidence>
<keyword evidence="16" id="KW-1185">Reference proteome</keyword>
<dbReference type="Gene3D" id="3.30.450.40">
    <property type="match status" value="2"/>
</dbReference>
<dbReference type="SUPFAM" id="SSF55785">
    <property type="entry name" value="PYP-like sensor domain (PAS domain)"/>
    <property type="match status" value="1"/>
</dbReference>
<dbReference type="CDD" id="cd17546">
    <property type="entry name" value="REC_hyHK_CKI1_RcsC-like"/>
    <property type="match status" value="1"/>
</dbReference>
<keyword evidence="8" id="KW-0157">Chromophore</keyword>
<dbReference type="GO" id="GO:0009881">
    <property type="term" value="F:photoreceptor activity"/>
    <property type="evidence" value="ECO:0007669"/>
    <property type="project" value="UniProtKB-KW"/>
</dbReference>
<dbReference type="Gene3D" id="1.10.287.130">
    <property type="match status" value="1"/>
</dbReference>
<dbReference type="SMART" id="SM00387">
    <property type="entry name" value="HATPase_c"/>
    <property type="match status" value="1"/>
</dbReference>
<evidence type="ECO:0000256" key="11">
    <source>
        <dbReference type="SAM" id="MobiDB-lite"/>
    </source>
</evidence>
<evidence type="ECO:0000256" key="6">
    <source>
        <dbReference type="ARBA" id="ARBA00022679"/>
    </source>
</evidence>
<evidence type="ECO:0000256" key="7">
    <source>
        <dbReference type="ARBA" id="ARBA00022777"/>
    </source>
</evidence>
<feature type="region of interest" description="Disordered" evidence="11">
    <location>
        <begin position="1"/>
        <end position="32"/>
    </location>
</feature>
<feature type="domain" description="Response regulatory" evidence="14">
    <location>
        <begin position="1067"/>
        <end position="1188"/>
    </location>
</feature>
<reference evidence="15 16" key="1">
    <citation type="submission" date="2009-08" db="EMBL/GenBank/DDBJ databases">
        <title>The Genome Sequence of Spizellomyces punctatus strain DAOM BR117.</title>
        <authorList>
            <consortium name="The Broad Institute Genome Sequencing Platform"/>
            <person name="Russ C."/>
            <person name="Cuomo C."/>
            <person name="Shea T."/>
            <person name="Young S.K."/>
            <person name="Zeng Q."/>
            <person name="Koehrsen M."/>
            <person name="Haas B."/>
            <person name="Borodovsky M."/>
            <person name="Guigo R."/>
            <person name="Alvarado L."/>
            <person name="Berlin A."/>
            <person name="Bochicchio J."/>
            <person name="Borenstein D."/>
            <person name="Chapman S."/>
            <person name="Chen Z."/>
            <person name="Engels R."/>
            <person name="Freedman E."/>
            <person name="Gellesch M."/>
            <person name="Goldberg J."/>
            <person name="Griggs A."/>
            <person name="Gujja S."/>
            <person name="Heiman D."/>
            <person name="Hepburn T."/>
            <person name="Howarth C."/>
            <person name="Jen D."/>
            <person name="Larson L."/>
            <person name="Lewis B."/>
            <person name="Mehta T."/>
            <person name="Park D."/>
            <person name="Pearson M."/>
            <person name="Roberts A."/>
            <person name="Saif S."/>
            <person name="Shenoy N."/>
            <person name="Sisk P."/>
            <person name="Stolte C."/>
            <person name="Sykes S."/>
            <person name="Thomson T."/>
            <person name="Walk T."/>
            <person name="White J."/>
            <person name="Yandava C."/>
            <person name="Burger G."/>
            <person name="Gray M.W."/>
            <person name="Holland P.W.H."/>
            <person name="King N."/>
            <person name="Lang F.B.F."/>
            <person name="Roger A.J."/>
            <person name="Ruiz-Trillo I."/>
            <person name="Lander E."/>
            <person name="Nusbaum C."/>
        </authorList>
    </citation>
    <scope>NUCLEOTIDE SEQUENCE [LARGE SCALE GENOMIC DNA]</scope>
    <source>
        <strain evidence="15 16">DAOM BR117</strain>
    </source>
</reference>
<dbReference type="InterPro" id="IPR001789">
    <property type="entry name" value="Sig_transdc_resp-reg_receiver"/>
</dbReference>
<feature type="compositionally biased region" description="Polar residues" evidence="11">
    <location>
        <begin position="1018"/>
        <end position="1039"/>
    </location>
</feature>
<dbReference type="GO" id="GO:0006355">
    <property type="term" value="P:regulation of DNA-templated transcription"/>
    <property type="evidence" value="ECO:0007669"/>
    <property type="project" value="InterPro"/>
</dbReference>
<dbReference type="Pfam" id="PF02518">
    <property type="entry name" value="HATPase_c"/>
    <property type="match status" value="1"/>
</dbReference>
<evidence type="ECO:0000256" key="2">
    <source>
        <dbReference type="ARBA" id="ARBA00012438"/>
    </source>
</evidence>
<keyword evidence="3" id="KW-0600">Photoreceptor protein</keyword>
<dbReference type="EC" id="2.7.13.3" evidence="2"/>
<dbReference type="InterPro" id="IPR035965">
    <property type="entry name" value="PAS-like_dom_sf"/>
</dbReference>
<dbReference type="EMBL" id="KQ257461">
    <property type="protein sequence ID" value="KNC98260.1"/>
    <property type="molecule type" value="Genomic_DNA"/>
</dbReference>
<feature type="compositionally biased region" description="Low complexity" evidence="11">
    <location>
        <begin position="434"/>
        <end position="449"/>
    </location>
</feature>
<dbReference type="CDD" id="cd00082">
    <property type="entry name" value="HisKA"/>
    <property type="match status" value="1"/>
</dbReference>
<dbReference type="Gene3D" id="3.30.450.20">
    <property type="entry name" value="PAS domain"/>
    <property type="match status" value="1"/>
</dbReference>
<feature type="compositionally biased region" description="Polar residues" evidence="11">
    <location>
        <begin position="14"/>
        <end position="32"/>
    </location>
</feature>
<dbReference type="InterPro" id="IPR013515">
    <property type="entry name" value="Phytochrome_cen-reg"/>
</dbReference>
<dbReference type="GO" id="GO:0000155">
    <property type="term" value="F:phosphorelay sensor kinase activity"/>
    <property type="evidence" value="ECO:0007669"/>
    <property type="project" value="InterPro"/>
</dbReference>
<keyword evidence="9" id="KW-0675">Receptor</keyword>
<dbReference type="GO" id="GO:0009927">
    <property type="term" value="F:histidine phosphotransfer kinase activity"/>
    <property type="evidence" value="ECO:0007669"/>
    <property type="project" value="TreeGrafter"/>
</dbReference>
<protein>
    <recommendedName>
        <fullName evidence="2">histidine kinase</fullName>
        <ecNumber evidence="2">2.7.13.3</ecNumber>
    </recommendedName>
</protein>
<dbReference type="VEuPathDB" id="FungiDB:SPPG_06658"/>
<evidence type="ECO:0000256" key="9">
    <source>
        <dbReference type="ARBA" id="ARBA00023170"/>
    </source>
</evidence>
<feature type="domain" description="Phytochrome chromophore attachment site" evidence="12">
    <location>
        <begin position="213"/>
        <end position="372"/>
    </location>
</feature>
<feature type="region of interest" description="Disordered" evidence="11">
    <location>
        <begin position="983"/>
        <end position="1060"/>
    </location>
</feature>
<dbReference type="PANTHER" id="PTHR43047:SF66">
    <property type="entry name" value="HISKA"/>
    <property type="match status" value="1"/>
</dbReference>
<dbReference type="InParanoid" id="A0A0L0H9M9"/>
<evidence type="ECO:0000256" key="4">
    <source>
        <dbReference type="ARBA" id="ARBA00022553"/>
    </source>
</evidence>
<gene>
    <name evidence="15" type="ORF">SPPG_06658</name>
</gene>
<dbReference type="PRINTS" id="PR00344">
    <property type="entry name" value="BCTRLSENSOR"/>
</dbReference>
<evidence type="ECO:0000259" key="14">
    <source>
        <dbReference type="PROSITE" id="PS50110"/>
    </source>
</evidence>
<evidence type="ECO:0000313" key="15">
    <source>
        <dbReference type="EMBL" id="KNC98260.1"/>
    </source>
</evidence>
<dbReference type="InterPro" id="IPR003594">
    <property type="entry name" value="HATPase_dom"/>
</dbReference>
<evidence type="ECO:0000313" key="16">
    <source>
        <dbReference type="Proteomes" id="UP000053201"/>
    </source>
</evidence>
<keyword evidence="4 10" id="KW-0597">Phosphoprotein</keyword>
<evidence type="ECO:0000256" key="8">
    <source>
        <dbReference type="ARBA" id="ARBA00022991"/>
    </source>
</evidence>
<evidence type="ECO:0000256" key="10">
    <source>
        <dbReference type="PROSITE-ProRule" id="PRU00169"/>
    </source>
</evidence>
<dbReference type="InterPro" id="IPR004358">
    <property type="entry name" value="Sig_transdc_His_kin-like_C"/>
</dbReference>
<dbReference type="InterPro" id="IPR029016">
    <property type="entry name" value="GAF-like_dom_sf"/>
</dbReference>
<dbReference type="SUPFAM" id="SSF55781">
    <property type="entry name" value="GAF domain-like"/>
    <property type="match status" value="2"/>
</dbReference>
<dbReference type="InterPro" id="IPR003018">
    <property type="entry name" value="GAF"/>
</dbReference>
<evidence type="ECO:0000259" key="13">
    <source>
        <dbReference type="PROSITE" id="PS50109"/>
    </source>
</evidence>
<keyword evidence="6" id="KW-0808">Transferase</keyword>
<dbReference type="OrthoDB" id="10266508at2759"/>
<dbReference type="InterPro" id="IPR013654">
    <property type="entry name" value="PAS_2"/>
</dbReference>
<dbReference type="SMART" id="SM00065">
    <property type="entry name" value="GAF"/>
    <property type="match status" value="1"/>
</dbReference>
<feature type="domain" description="Histidine kinase" evidence="13">
    <location>
        <begin position="668"/>
        <end position="934"/>
    </location>
</feature>
<keyword evidence="7" id="KW-0418">Kinase</keyword>
<dbReference type="InterPro" id="IPR003661">
    <property type="entry name" value="HisK_dim/P_dom"/>
</dbReference>
<dbReference type="PANTHER" id="PTHR43047">
    <property type="entry name" value="TWO-COMPONENT HISTIDINE PROTEIN KINASE"/>
    <property type="match status" value="1"/>
</dbReference>
<dbReference type="OMA" id="CTMHTST"/>
<dbReference type="eggNOG" id="KOG0519">
    <property type="taxonomic scope" value="Eukaryota"/>
</dbReference>
<dbReference type="Pfam" id="PF00512">
    <property type="entry name" value="HisKA"/>
    <property type="match status" value="1"/>
</dbReference>
<feature type="modified residue" description="4-aspartylphosphate" evidence="10">
    <location>
        <position position="1118"/>
    </location>
</feature>
<dbReference type="InterPro" id="IPR016132">
    <property type="entry name" value="Phyto_chromo_attachment"/>
</dbReference>
<dbReference type="Pfam" id="PF00072">
    <property type="entry name" value="Response_reg"/>
    <property type="match status" value="1"/>
</dbReference>
<dbReference type="InterPro" id="IPR036890">
    <property type="entry name" value="HATPase_C_sf"/>
</dbReference>
<sequence>MADADRTAVGAGSTAETLPAESQSVQLKNGNTSVEESNEFERLLETCAHEPIHIPGSIQPHGLLLAFDGESRQIQIVSNNVTAFLGSSNTVARIIQRQITDCLTPASQKQFLRTLGTLKDAETGSIHTLPLEFWVDDRPVSDSDKEHVPPSLPNLPSRLFYATIHRTPRNLGLIILECEPKEYFDSHNVAQPDPNQHFFFMQTLIHQFNAASSQEELIHLAVQSIAEVTQYDRVMMYWFDADWHGVVIEEECREGFEGQRYMGLHFPASDIPQQARDLYLLTKIRVLANRSASPSNLAAAPSRCGQPLDLSFASLRSISPVHLKYLENMGVMATMSIAVMVENRLWGLIACHHYDEHIIPYQVRSTCLYISSLLSTSIENLEYSKREKQRKQIIQLAGMKKLWEAEDAGLDTAISDPSDIFWDKDSKAPWPGPTGSTSSDKSSSSSLTTTTSMGTQVIVATMDEFFERVVPEVMSWIRADYATVQYNGKTMHFNVPDNAHKAVANYIKWADARPSREVIVSTCVKNHLVGYDGLDTVLAGVVHLPISEGGTDWIAWFASEQLQNVQWGGAKDKSATYNRATRKIEPRQSFEAWKEVVTGHSRPWDEPLCKDRDLMSTLQVVLTNVLTSWRSHLLRVAHFEAMDRNARLVLERKMKKEAEWRKNMLLNHVSHELRTPLHTIKAALGLLADDTSSDSGQRELLNEANQANEELTRLIDHLMKYTEVDIPPSSQSDLSDSTEEITSSALTSPTRGMRTVFNPAKVLKAVIENLTQSFHKKWRSQSNEKEVRVEIVASDLLHEVWGEQDWWQSICEALVSNALKWTNDGRVLVELFSKVETERVEGEDTVALHLIVKDWGPGIPKSKQHLLFQHLQPLDETLSRSSRSTGLGLGLSLVKKFTDAMNGTVTFDSVSLEDFPEEGTQTGTTFHVCTPFHIANEEQKTWEGHKTGDLANDPAFKRIIELIPKIERSKKEGKQAVEELSNTMETVSLDSTVNGSATQPDTSRRDHLSPVSKGEANQPFNGFNGTKPSATSVSSQNVPQPLKSAASPSSRQHLLSKRPAKAATPMKCLVVEDNLINQNLLKRQLTRRGHTVLTADDGLEAIQVWEANRDEINIILMDLAMPNMDGFDATSRILQSISHTQCKRIPIIAVTAQAMAGNKELCMEKGMDGYVSKPVDMEYLTKIMEESYWKYERCTIA</sequence>
<dbReference type="RefSeq" id="XP_016606300.1">
    <property type="nucleotide sequence ID" value="XM_016754860.1"/>
</dbReference>
<dbReference type="Gene3D" id="3.30.450.270">
    <property type="match status" value="2"/>
</dbReference>
<dbReference type="InterPro" id="IPR043150">
    <property type="entry name" value="Phytochrome_PHY_sf"/>
</dbReference>
<keyword evidence="5" id="KW-0716">Sensory transduction</keyword>
<dbReference type="SUPFAM" id="SSF47384">
    <property type="entry name" value="Homodimeric domain of signal transducing histidine kinase"/>
    <property type="match status" value="1"/>
</dbReference>
<dbReference type="SMART" id="SM00448">
    <property type="entry name" value="REC"/>
    <property type="match status" value="1"/>
</dbReference>
<dbReference type="GO" id="GO:0009584">
    <property type="term" value="P:detection of visible light"/>
    <property type="evidence" value="ECO:0007669"/>
    <property type="project" value="InterPro"/>
</dbReference>
<dbReference type="SMART" id="SM00388">
    <property type="entry name" value="HisKA"/>
    <property type="match status" value="1"/>
</dbReference>
<dbReference type="PROSITE" id="PS50109">
    <property type="entry name" value="HIS_KIN"/>
    <property type="match status" value="1"/>
</dbReference>
<proteinExistence type="predicted"/>
<dbReference type="Pfam" id="PF01590">
    <property type="entry name" value="GAF"/>
    <property type="match status" value="1"/>
</dbReference>